<dbReference type="Proteomes" id="UP000048600">
    <property type="component" value="Unassembled WGS sequence"/>
</dbReference>
<evidence type="ECO:0000313" key="6">
    <source>
        <dbReference type="Proteomes" id="UP000048600"/>
    </source>
</evidence>
<dbReference type="Proteomes" id="UP000046680">
    <property type="component" value="Unassembled WGS sequence"/>
</dbReference>
<evidence type="ECO:0000313" key="2">
    <source>
        <dbReference type="EMBL" id="COW99249.1"/>
    </source>
</evidence>
<accession>A0A654ZIT7</accession>
<evidence type="ECO:0000313" key="4">
    <source>
        <dbReference type="Proteomes" id="UP000039021"/>
    </source>
</evidence>
<dbReference type="EMBL" id="CSBK01000451">
    <property type="protein sequence ID" value="COX41379.1"/>
    <property type="molecule type" value="Genomic_DNA"/>
</dbReference>
<evidence type="ECO:0000313" key="3">
    <source>
        <dbReference type="EMBL" id="COX41379.1"/>
    </source>
</evidence>
<organism evidence="3 4">
    <name type="scientific">Mycobacterium tuberculosis</name>
    <dbReference type="NCBI Taxonomy" id="1773"/>
    <lineage>
        <taxon>Bacteria</taxon>
        <taxon>Bacillati</taxon>
        <taxon>Actinomycetota</taxon>
        <taxon>Actinomycetes</taxon>
        <taxon>Mycobacteriales</taxon>
        <taxon>Mycobacteriaceae</taxon>
        <taxon>Mycobacterium</taxon>
        <taxon>Mycobacterium tuberculosis complex</taxon>
    </lineage>
</organism>
<sequence length="217" mass="23045">MLETLGLLQQRVDHLRGVQGLAVVDLDQHLVLELARGLDLVGQLFRVQHIGDPDPNTGDLVLVARPDTTAGGADLLAAHIALGDLVDSNVVRHQQMGVGGDQQLGGVHAAVLQSPQLIEQDTGIDHHAVADNVGDPGRQHTRRDEMQCEILAGRQDDGVPGVVAPLIAHHPLHAATQQVGGLTLALVAPLGADEDDRRHELLPPGLAGYARLLWSSR</sequence>
<dbReference type="Proteomes" id="UP000039021">
    <property type="component" value="Unassembled WGS sequence"/>
</dbReference>
<name>A0A654ZIT7_MYCTX</name>
<evidence type="ECO:0000313" key="1">
    <source>
        <dbReference type="EMBL" id="CFR93602.1"/>
    </source>
</evidence>
<protein>
    <submittedName>
        <fullName evidence="3">Uncharacterized protein</fullName>
    </submittedName>
</protein>
<dbReference type="EMBL" id="CHKL01000561">
    <property type="protein sequence ID" value="COW99249.1"/>
    <property type="molecule type" value="Genomic_DNA"/>
</dbReference>
<dbReference type="AlphaFoldDB" id="A0A654ZIT7"/>
<evidence type="ECO:0000313" key="5">
    <source>
        <dbReference type="Proteomes" id="UP000046680"/>
    </source>
</evidence>
<reference evidence="3" key="2">
    <citation type="submission" date="2015-03" db="EMBL/GenBank/DDBJ databases">
        <authorList>
            <consortium name="Pathogen Informatics"/>
            <person name="Murphy D."/>
        </authorList>
    </citation>
    <scope>NUCLEOTIDE SEQUENCE</scope>
    <source>
        <strain evidence="3">N09902308</strain>
    </source>
</reference>
<proteinExistence type="predicted"/>
<dbReference type="EMBL" id="CGCX01001373">
    <property type="protein sequence ID" value="CFR93602.1"/>
    <property type="molecule type" value="Genomic_DNA"/>
</dbReference>
<gene>
    <name evidence="1" type="ORF">ERS007657_03085</name>
    <name evidence="3" type="ORF">ERS007739_01251</name>
    <name evidence="2" type="ORF">ERS007741_03578</name>
</gene>
<reference evidence="4 5" key="1">
    <citation type="submission" date="2015-03" db="EMBL/GenBank/DDBJ databases">
        <authorList>
            <consortium name="Pathogen Informatics"/>
        </authorList>
    </citation>
    <scope>NUCLEOTIDE SEQUENCE [LARGE SCALE GENOMIC DNA]</scope>
    <source>
        <strain evidence="1 5">C09601061</strain>
        <strain evidence="4">N09902308</strain>
        <strain evidence="2 6">P00601463</strain>
    </source>
</reference>